<evidence type="ECO:0000313" key="6">
    <source>
        <dbReference type="Proteomes" id="UP000750711"/>
    </source>
</evidence>
<dbReference type="InterPro" id="IPR000740">
    <property type="entry name" value="GrpE"/>
</dbReference>
<dbReference type="AlphaFoldDB" id="A0A9P8IB18"/>
<organism evidence="5 6">
    <name type="scientific">Trichoglossum hirsutum</name>
    <dbReference type="NCBI Taxonomy" id="265104"/>
    <lineage>
        <taxon>Eukaryota</taxon>
        <taxon>Fungi</taxon>
        <taxon>Dikarya</taxon>
        <taxon>Ascomycota</taxon>
        <taxon>Pezizomycotina</taxon>
        <taxon>Geoglossomycetes</taxon>
        <taxon>Geoglossales</taxon>
        <taxon>Geoglossaceae</taxon>
        <taxon>Trichoglossum</taxon>
    </lineage>
</organism>
<dbReference type="InterPro" id="IPR013805">
    <property type="entry name" value="GrpE_CC"/>
</dbReference>
<dbReference type="GO" id="GO:0006457">
    <property type="term" value="P:protein folding"/>
    <property type="evidence" value="ECO:0007669"/>
    <property type="project" value="InterPro"/>
</dbReference>
<keyword evidence="2" id="KW-0143">Chaperone</keyword>
<dbReference type="GO" id="GO:0051087">
    <property type="term" value="F:protein-folding chaperone binding"/>
    <property type="evidence" value="ECO:0007669"/>
    <property type="project" value="InterPro"/>
</dbReference>
<dbReference type="GO" id="GO:0030150">
    <property type="term" value="P:protein import into mitochondrial matrix"/>
    <property type="evidence" value="ECO:0007669"/>
    <property type="project" value="TreeGrafter"/>
</dbReference>
<evidence type="ECO:0000256" key="1">
    <source>
        <dbReference type="ARBA" id="ARBA00009054"/>
    </source>
</evidence>
<gene>
    <name evidence="5" type="ORF">GP486_007805</name>
</gene>
<protein>
    <recommendedName>
        <fullName evidence="7">GrpE protein homolog, mitochondrial</fullName>
    </recommendedName>
</protein>
<dbReference type="SUPFAM" id="SSF58014">
    <property type="entry name" value="Coiled-coil domain of nucleotide exchange factor GrpE"/>
    <property type="match status" value="1"/>
</dbReference>
<evidence type="ECO:0000256" key="2">
    <source>
        <dbReference type="ARBA" id="ARBA00023186"/>
    </source>
</evidence>
<reference evidence="5" key="1">
    <citation type="submission" date="2021-03" db="EMBL/GenBank/DDBJ databases">
        <title>Comparative genomics and phylogenomic investigation of the class Geoglossomycetes provide insights into ecological specialization and systematics.</title>
        <authorList>
            <person name="Melie T."/>
            <person name="Pirro S."/>
            <person name="Miller A.N."/>
            <person name="Quandt A."/>
        </authorList>
    </citation>
    <scope>NUCLEOTIDE SEQUENCE</scope>
    <source>
        <strain evidence="5">CAQ_001_2017</strain>
    </source>
</reference>
<evidence type="ECO:0008006" key="7">
    <source>
        <dbReference type="Google" id="ProtNLM"/>
    </source>
</evidence>
<dbReference type="EMBL" id="JAGHQM010002444">
    <property type="protein sequence ID" value="KAH0548651.1"/>
    <property type="molecule type" value="Genomic_DNA"/>
</dbReference>
<dbReference type="GO" id="GO:0000774">
    <property type="term" value="F:adenyl-nucleotide exchange factor activity"/>
    <property type="evidence" value="ECO:0007669"/>
    <property type="project" value="InterPro"/>
</dbReference>
<dbReference type="GO" id="GO:0042803">
    <property type="term" value="F:protein homodimerization activity"/>
    <property type="evidence" value="ECO:0007669"/>
    <property type="project" value="InterPro"/>
</dbReference>
<keyword evidence="6" id="KW-1185">Reference proteome</keyword>
<dbReference type="PANTHER" id="PTHR21237">
    <property type="entry name" value="GRPE PROTEIN"/>
    <property type="match status" value="1"/>
</dbReference>
<dbReference type="Pfam" id="PF01025">
    <property type="entry name" value="GrpE"/>
    <property type="match status" value="1"/>
</dbReference>
<accession>A0A9P8IB18</accession>
<dbReference type="PANTHER" id="PTHR21237:SF23">
    <property type="entry name" value="GRPE PROTEIN HOMOLOG, MITOCHONDRIAL"/>
    <property type="match status" value="1"/>
</dbReference>
<dbReference type="Gene3D" id="3.90.20.20">
    <property type="match status" value="1"/>
</dbReference>
<feature type="non-terminal residue" evidence="5">
    <location>
        <position position="193"/>
    </location>
</feature>
<dbReference type="GO" id="GO:0051082">
    <property type="term" value="F:unfolded protein binding"/>
    <property type="evidence" value="ECO:0007669"/>
    <property type="project" value="TreeGrafter"/>
</dbReference>
<dbReference type="GO" id="GO:0001405">
    <property type="term" value="C:PAM complex, Tim23 associated import motor"/>
    <property type="evidence" value="ECO:0007669"/>
    <property type="project" value="TreeGrafter"/>
</dbReference>
<name>A0A9P8IB18_9PEZI</name>
<proteinExistence type="inferred from homology"/>
<sequence>MIQRSILRQPRLTGILTRASTRASSRPILQSHRLTVTSTSPLRAAWPRCYSATATENSKGPESEATKTEQEVPEKEKEEDPIDPMKKELEAKSREIIDLKDRYLRSVADFRNLQERTKRDIQSAKDFAIQRFAKDLIESIDNLDRALSTVPPEKLKADATDGTEVSARDLLNLHDGLKMTETILMQTLKKHGM</sequence>
<evidence type="ECO:0000256" key="3">
    <source>
        <dbReference type="RuleBase" id="RU004478"/>
    </source>
</evidence>
<comment type="caution">
    <text evidence="5">The sequence shown here is derived from an EMBL/GenBank/DDBJ whole genome shotgun (WGS) entry which is preliminary data.</text>
</comment>
<comment type="similarity">
    <text evidence="1 3">Belongs to the GrpE family.</text>
</comment>
<dbReference type="Proteomes" id="UP000750711">
    <property type="component" value="Unassembled WGS sequence"/>
</dbReference>
<dbReference type="PRINTS" id="PR00773">
    <property type="entry name" value="GRPEPROTEIN"/>
</dbReference>
<feature type="compositionally biased region" description="Basic and acidic residues" evidence="4">
    <location>
        <begin position="59"/>
        <end position="88"/>
    </location>
</feature>
<evidence type="ECO:0000313" key="5">
    <source>
        <dbReference type="EMBL" id="KAH0548651.1"/>
    </source>
</evidence>
<feature type="region of interest" description="Disordered" evidence="4">
    <location>
        <begin position="53"/>
        <end position="88"/>
    </location>
</feature>
<evidence type="ECO:0000256" key="4">
    <source>
        <dbReference type="SAM" id="MobiDB-lite"/>
    </source>
</evidence>